<organism evidence="1 2">
    <name type="scientific">Vaccinium darrowii</name>
    <dbReference type="NCBI Taxonomy" id="229202"/>
    <lineage>
        <taxon>Eukaryota</taxon>
        <taxon>Viridiplantae</taxon>
        <taxon>Streptophyta</taxon>
        <taxon>Embryophyta</taxon>
        <taxon>Tracheophyta</taxon>
        <taxon>Spermatophyta</taxon>
        <taxon>Magnoliopsida</taxon>
        <taxon>eudicotyledons</taxon>
        <taxon>Gunneridae</taxon>
        <taxon>Pentapetalae</taxon>
        <taxon>asterids</taxon>
        <taxon>Ericales</taxon>
        <taxon>Ericaceae</taxon>
        <taxon>Vaccinioideae</taxon>
        <taxon>Vaccinieae</taxon>
        <taxon>Vaccinium</taxon>
    </lineage>
</organism>
<gene>
    <name evidence="1" type="ORF">Vadar_016868</name>
</gene>
<evidence type="ECO:0000313" key="2">
    <source>
        <dbReference type="Proteomes" id="UP000828048"/>
    </source>
</evidence>
<evidence type="ECO:0000313" key="1">
    <source>
        <dbReference type="EMBL" id="KAH7860690.1"/>
    </source>
</evidence>
<protein>
    <submittedName>
        <fullName evidence="1">Uncharacterized protein</fullName>
    </submittedName>
</protein>
<name>A0ACB7Z4L2_9ERIC</name>
<accession>A0ACB7Z4L2</accession>
<comment type="caution">
    <text evidence="1">The sequence shown here is derived from an EMBL/GenBank/DDBJ whole genome shotgun (WGS) entry which is preliminary data.</text>
</comment>
<reference evidence="1 2" key="1">
    <citation type="journal article" date="2021" name="Hortic Res">
        <title>High-quality reference genome and annotation aids understanding of berry development for evergreen blueberry (Vaccinium darrowii).</title>
        <authorList>
            <person name="Yu J."/>
            <person name="Hulse-Kemp A.M."/>
            <person name="Babiker E."/>
            <person name="Staton M."/>
        </authorList>
    </citation>
    <scope>NUCLEOTIDE SEQUENCE [LARGE SCALE GENOMIC DNA]</scope>
    <source>
        <strain evidence="2">cv. NJ 8807/NJ 8810</strain>
        <tissue evidence="1">Young leaf</tissue>
    </source>
</reference>
<sequence length="915" mass="104715">MDPEKPTVCVLDASTYVGFWVLKGLLSKGYTVHAAIQRNGETEIVKKIRDMEGIEERLVVSTVDVLDYHSILEVLKGCCALFCCLDSQEGYDDKMVDLEVRGAINVVEACAQTYSIQKIVYNSSLTAAIWRENICSEKDVDEKSWSNQDFCRKKKLWYALAKTLSEQAAWALAMDRMLNMVSVNSGLVLGPSVAKKNPQVTMSYLQGAAQMYENGVLAIVDVNFLADVNIRAFEDHSTCGRYFCFNQIVTTEQEAVKLAESLSPLISLPPRYECQGSEVFAERLRNKKLNKLVEGTAYSKTQRLHSSDWFSPIPFQLEQQTRWPILPLLRLRRRRRSTPYLSRTNRQRKESALLALRVSFGCSNSDGYSTFQVLALKPSTSDGFCGISNGCSDSDGYSSLQFQAPNFTATRRDFCSVSDPDADPESDSENVEKIDGGNVESKADSKEVERVCKVIDELFALDRNMEAVLDSCGVNLTHDLVVEVLERFRHARRPAFRFFCWAGQRAEYSHDSRTYNKMMFILGKTRQFETMVTMLEEMGERGLLTIETFEIAIKAFCEAKERRKAVGIFELMKKYKFKVGVDTINCLLDSLGRAKLGKEAQLLFDKLKERFTQNLRTYTVLLNGWCRVKNLMEAVRVWNEIIDKGFKPDIVAHHTMLEGLLRCRKRSDAIKLFEVMKAKGPNPNVRSYTILIRDFCKQTKMREAVDYFKEMVKSGCEPDAAVYTCLITGFGNQKEMDKVYSLLTEMKEKGHPPDVQTYNALIKLMTNKRMPDDAVRIYKKMIKCGFEPTIHTYNMMMRSYLEMRNYEMGYAVWEEMNRKGCCPDDSSYIVLIGGLIRQGRSEEACRYLEEMIEKGMKAPQLDYNKFAADFSRAGKPDILQELAQKMKFSGKFEASNFFSRWGEMMKKRVKRRDPV</sequence>
<proteinExistence type="predicted"/>
<dbReference type="EMBL" id="CM037154">
    <property type="protein sequence ID" value="KAH7860690.1"/>
    <property type="molecule type" value="Genomic_DNA"/>
</dbReference>
<dbReference type="Proteomes" id="UP000828048">
    <property type="component" value="Chromosome 4"/>
</dbReference>
<keyword evidence="2" id="KW-1185">Reference proteome</keyword>